<dbReference type="Pfam" id="PF13519">
    <property type="entry name" value="VWA_2"/>
    <property type="match status" value="1"/>
</dbReference>
<protein>
    <recommendedName>
        <fullName evidence="2">VWFA domain-containing protein</fullName>
    </recommendedName>
</protein>
<feature type="transmembrane region" description="Helical" evidence="1">
    <location>
        <begin position="352"/>
        <end position="370"/>
    </location>
</feature>
<organism evidence="3 4">
    <name type="scientific">Candidatus Liptonbacteria bacterium RIFCSPLOWO2_01_FULL_52_25</name>
    <dbReference type="NCBI Taxonomy" id="1798650"/>
    <lineage>
        <taxon>Bacteria</taxon>
        <taxon>Candidatus Liptoniibacteriota</taxon>
    </lineage>
</organism>
<dbReference type="InterPro" id="IPR036465">
    <property type="entry name" value="vWFA_dom_sf"/>
</dbReference>
<feature type="transmembrane region" description="Helical" evidence="1">
    <location>
        <begin position="71"/>
        <end position="92"/>
    </location>
</feature>
<dbReference type="Gene3D" id="3.40.50.410">
    <property type="entry name" value="von Willebrand factor, type A domain"/>
    <property type="match status" value="1"/>
</dbReference>
<keyword evidence="1" id="KW-0472">Membrane</keyword>
<proteinExistence type="predicted"/>
<gene>
    <name evidence="3" type="ORF">A2945_04380</name>
</gene>
<dbReference type="Proteomes" id="UP000178880">
    <property type="component" value="Unassembled WGS sequence"/>
</dbReference>
<feature type="domain" description="VWFA" evidence="2">
    <location>
        <begin position="109"/>
        <end position="339"/>
    </location>
</feature>
<evidence type="ECO:0000259" key="2">
    <source>
        <dbReference type="PROSITE" id="PS50234"/>
    </source>
</evidence>
<keyword evidence="1" id="KW-1133">Transmembrane helix</keyword>
<dbReference type="AlphaFoldDB" id="A0A1G2CG80"/>
<evidence type="ECO:0000313" key="3">
    <source>
        <dbReference type="EMBL" id="OGZ00237.1"/>
    </source>
</evidence>
<accession>A0A1G2CG80</accession>
<dbReference type="SUPFAM" id="SSF53300">
    <property type="entry name" value="vWA-like"/>
    <property type="match status" value="1"/>
</dbReference>
<dbReference type="EMBL" id="MHLA01000005">
    <property type="protein sequence ID" value="OGZ00237.1"/>
    <property type="molecule type" value="Genomic_DNA"/>
</dbReference>
<dbReference type="InterPro" id="IPR002035">
    <property type="entry name" value="VWF_A"/>
</dbReference>
<evidence type="ECO:0000313" key="4">
    <source>
        <dbReference type="Proteomes" id="UP000178880"/>
    </source>
</evidence>
<dbReference type="PROSITE" id="PS50234">
    <property type="entry name" value="VWFA"/>
    <property type="match status" value="1"/>
</dbReference>
<evidence type="ECO:0000256" key="1">
    <source>
        <dbReference type="SAM" id="Phobius"/>
    </source>
</evidence>
<keyword evidence="1" id="KW-0812">Transmembrane</keyword>
<sequence length="373" mass="42041">MGVLVEYGVFEHAPGKEAHMTSVEFTHAAYFPYLLAGTVAIFTLYLLLVWRRNRKLRHRSTHNEGRIFGTFRLLLFALTVTLVGFGIGLLLLKPHVKMRETYPEYEPLHIVIASDASLSMLAQATPDPCGPSRRDVEIREVDAFMAMLAEKNTDRLGLVAFARFGHRVVPVLTNDYPLFMRVFRDVMDEDDIRNGFLQGTNHWDAALEATKIFRKDASHKRVLVILTDGEPDGPPDILAERRVQALKALSELGAISLYLIGVGDPETRYPIPLSRDAWGCPMEFYTQTEGEGVGQFMLTRPNVTELGILAEELGGVYRHSRTGSELKTMLNDVVMRERVMIGTKYRDAYHDLTTYVIYAILLLLVVAVTLKTP</sequence>
<dbReference type="SMART" id="SM00327">
    <property type="entry name" value="VWA"/>
    <property type="match status" value="1"/>
</dbReference>
<dbReference type="STRING" id="1798650.A2945_04380"/>
<feature type="transmembrane region" description="Helical" evidence="1">
    <location>
        <begin position="30"/>
        <end position="50"/>
    </location>
</feature>
<name>A0A1G2CG80_9BACT</name>
<comment type="caution">
    <text evidence="3">The sequence shown here is derived from an EMBL/GenBank/DDBJ whole genome shotgun (WGS) entry which is preliminary data.</text>
</comment>
<reference evidence="3 4" key="1">
    <citation type="journal article" date="2016" name="Nat. Commun.">
        <title>Thousands of microbial genomes shed light on interconnected biogeochemical processes in an aquifer system.</title>
        <authorList>
            <person name="Anantharaman K."/>
            <person name="Brown C.T."/>
            <person name="Hug L.A."/>
            <person name="Sharon I."/>
            <person name="Castelle C.J."/>
            <person name="Probst A.J."/>
            <person name="Thomas B.C."/>
            <person name="Singh A."/>
            <person name="Wilkins M.J."/>
            <person name="Karaoz U."/>
            <person name="Brodie E.L."/>
            <person name="Williams K.H."/>
            <person name="Hubbard S.S."/>
            <person name="Banfield J.F."/>
        </authorList>
    </citation>
    <scope>NUCLEOTIDE SEQUENCE [LARGE SCALE GENOMIC DNA]</scope>
</reference>